<gene>
    <name evidence="1" type="ORF">ACEZ3G_05550</name>
</gene>
<dbReference type="EMBL" id="JBHFPV010000001">
    <property type="protein sequence ID" value="MFH6602933.1"/>
    <property type="molecule type" value="Genomic_DNA"/>
</dbReference>
<proteinExistence type="predicted"/>
<evidence type="ECO:0000313" key="1">
    <source>
        <dbReference type="EMBL" id="MFH6602933.1"/>
    </source>
</evidence>
<comment type="caution">
    <text evidence="1">The sequence shown here is derived from an EMBL/GenBank/DDBJ whole genome shotgun (WGS) entry which is preliminary data.</text>
</comment>
<organism evidence="1 2">
    <name type="scientific">Meishania litoralis</name>
    <dbReference type="NCBI Taxonomy" id="3434685"/>
    <lineage>
        <taxon>Bacteria</taxon>
        <taxon>Pseudomonadati</taxon>
        <taxon>Bacteroidota</taxon>
        <taxon>Flavobacteriia</taxon>
        <taxon>Flavobacteriales</taxon>
        <taxon>Flavobacteriaceae</taxon>
        <taxon>Meishania</taxon>
    </lineage>
</organism>
<protein>
    <submittedName>
        <fullName evidence="1">Redoxin family protein</fullName>
    </submittedName>
</protein>
<dbReference type="Proteomes" id="UP001595191">
    <property type="component" value="Unassembled WGS sequence"/>
</dbReference>
<sequence>MKKKTLTPSNIIFAIFIVLLIIPQTRSVLQLAVNKVRVQLFSPSELDREDQTRLQPFSYELQDLKGKSTSIEIGFGNPVFISYWATWCPPCIAELPSIQELYEDYGNQVDFILLTNEDPDVVRGFLREKHYNLPVYSPLMAPPEKLYARSIPTNYVIDANGKILINETGATDWNSKKARAIFDALIRVGQK</sequence>
<evidence type="ECO:0000313" key="2">
    <source>
        <dbReference type="Proteomes" id="UP001595191"/>
    </source>
</evidence>
<accession>A0ACC7LHK8</accession>
<keyword evidence="2" id="KW-1185">Reference proteome</keyword>
<reference evidence="1" key="1">
    <citation type="submission" date="2024-09" db="EMBL/GenBank/DDBJ databases">
        <authorList>
            <person name="Liu J."/>
        </authorList>
    </citation>
    <scope>NUCLEOTIDE SEQUENCE</scope>
    <source>
        <strain evidence="1">NBU2967</strain>
    </source>
</reference>
<name>A0ACC7LHK8_9FLAO</name>